<feature type="domain" description="ATP synthase F1 complex delta/epsilon subunit N-terminal" evidence="10">
    <location>
        <begin position="3"/>
        <end position="81"/>
    </location>
</feature>
<evidence type="ECO:0000256" key="9">
    <source>
        <dbReference type="RuleBase" id="RU003655"/>
    </source>
</evidence>
<evidence type="ECO:0000256" key="7">
    <source>
        <dbReference type="ARBA" id="ARBA00023310"/>
    </source>
</evidence>
<evidence type="ECO:0000256" key="4">
    <source>
        <dbReference type="ARBA" id="ARBA00023065"/>
    </source>
</evidence>
<evidence type="ECO:0000256" key="6">
    <source>
        <dbReference type="ARBA" id="ARBA00023196"/>
    </source>
</evidence>
<evidence type="ECO:0000256" key="8">
    <source>
        <dbReference type="HAMAP-Rule" id="MF_00530"/>
    </source>
</evidence>
<evidence type="ECO:0000256" key="1">
    <source>
        <dbReference type="ARBA" id="ARBA00004170"/>
    </source>
</evidence>
<dbReference type="EMBL" id="KM820110">
    <property type="protein sequence ID" value="AJF21911.1"/>
    <property type="molecule type" value="Genomic_DNA"/>
</dbReference>
<dbReference type="NCBIfam" id="TIGR01216">
    <property type="entry name" value="ATP_synt_epsi"/>
    <property type="match status" value="1"/>
</dbReference>
<dbReference type="Pfam" id="PF02823">
    <property type="entry name" value="ATP-synt_DE_N"/>
    <property type="match status" value="1"/>
</dbReference>
<dbReference type="PANTHER" id="PTHR13822:SF10">
    <property type="entry name" value="ATP SYNTHASE EPSILON CHAIN, CHLOROPLASTIC"/>
    <property type="match status" value="1"/>
</dbReference>
<comment type="subunit">
    <text evidence="8 9">F-type ATPases have 2 components, CF(1) - the catalytic core - and CF(0) - the membrane proton channel. CF(1) has five subunits: alpha(3), beta(3), gamma(1), delta(1), epsilon(1). CF(0) has three main subunits: a, b and c.</text>
</comment>
<dbReference type="GO" id="GO:0045259">
    <property type="term" value="C:proton-transporting ATP synthase complex"/>
    <property type="evidence" value="ECO:0007669"/>
    <property type="project" value="UniProtKB-KW"/>
</dbReference>
<dbReference type="GO" id="GO:0005524">
    <property type="term" value="F:ATP binding"/>
    <property type="evidence" value="ECO:0007669"/>
    <property type="project" value="UniProtKB-UniRule"/>
</dbReference>
<dbReference type="Gene3D" id="6.10.140.480">
    <property type="match status" value="1"/>
</dbReference>
<dbReference type="SUPFAM" id="SSF51344">
    <property type="entry name" value="Epsilon subunit of F1F0-ATP synthase N-terminal domain"/>
    <property type="match status" value="1"/>
</dbReference>
<keyword evidence="6 8" id="KW-0139">CF(1)</keyword>
<dbReference type="GO" id="GO:0046933">
    <property type="term" value="F:proton-transporting ATP synthase activity, rotational mechanism"/>
    <property type="evidence" value="ECO:0007669"/>
    <property type="project" value="UniProtKB-UniRule"/>
</dbReference>
<evidence type="ECO:0000256" key="2">
    <source>
        <dbReference type="ARBA" id="ARBA00005712"/>
    </source>
</evidence>
<dbReference type="InterPro" id="IPR001469">
    <property type="entry name" value="ATP_synth_F1_dsu/esu"/>
</dbReference>
<sequence length="130" mass="14347">MTLQFSIITPDRIFLNDEAEEIILPTNTGQMGVLKGHAPLITALDIGVFLYRSQKKWTPLALMGGFALILRDNITLLVNEAESSSTIDLAVSKADLASARQQYLQATNPKQKVSANFALKRAQARYQVVQ</sequence>
<comment type="function">
    <text evidence="8 9">Produces ATP from ADP in the presence of a proton gradient across the membrane.</text>
</comment>
<evidence type="ECO:0000313" key="11">
    <source>
        <dbReference type="EMBL" id="AJF21911.1"/>
    </source>
</evidence>
<keyword evidence="8 9" id="KW-0375">Hydrogen ion transport</keyword>
<dbReference type="InterPro" id="IPR020546">
    <property type="entry name" value="ATP_synth_F1_dsu/esu_N"/>
</dbReference>
<protein>
    <recommendedName>
        <fullName evidence="8 9">ATP synthase epsilon chain, chloroplastic</fullName>
    </recommendedName>
    <alternativeName>
        <fullName evidence="8">ATP synthase F1 sector epsilon subunit</fullName>
    </alternativeName>
    <alternativeName>
        <fullName evidence="8">F-ATPase epsilon subunit</fullName>
    </alternativeName>
</protein>
<comment type="subcellular location">
    <subcellularLocation>
        <location evidence="1">Membrane</location>
        <topology evidence="1">Peripheral membrane protein</topology>
    </subcellularLocation>
    <subcellularLocation>
        <location evidence="8">Plastid</location>
        <location evidence="8">Chloroplast thylakoid membrane</location>
        <topology evidence="8">Peripheral membrane protein</topology>
    </subcellularLocation>
</comment>
<dbReference type="InterPro" id="IPR036771">
    <property type="entry name" value="ATPsynth_dsu/esu_N"/>
</dbReference>
<keyword evidence="11" id="KW-0150">Chloroplast</keyword>
<keyword evidence="9 11" id="KW-0934">Plastid</keyword>
<reference evidence="11" key="2">
    <citation type="submission" date="2014-09" db="EMBL/GenBank/DDBJ databases">
        <authorList>
            <person name="Gurgel F.C.F.D."/>
        </authorList>
    </citation>
    <scope>NUCLEOTIDE SEQUENCE</scope>
</reference>
<proteinExistence type="inferred from homology"/>
<keyword evidence="8 9" id="KW-0793">Thylakoid</keyword>
<gene>
    <name evidence="8 11" type="primary">atpE</name>
</gene>
<dbReference type="AlphaFoldDB" id="A0A0B5GPS1"/>
<comment type="similarity">
    <text evidence="2 8 9">Belongs to the ATPase epsilon chain family.</text>
</comment>
<keyword evidence="7 8" id="KW-0066">ATP synthesis</keyword>
<geneLocation type="chloroplast" evidence="11"/>
<dbReference type="GO" id="GO:0009535">
    <property type="term" value="C:chloroplast thylakoid membrane"/>
    <property type="evidence" value="ECO:0007669"/>
    <property type="project" value="UniProtKB-SubCell"/>
</dbReference>
<keyword evidence="4 8" id="KW-0406">Ion transport</keyword>
<evidence type="ECO:0000259" key="10">
    <source>
        <dbReference type="Pfam" id="PF02823"/>
    </source>
</evidence>
<accession>A0A0B5GPS1</accession>
<keyword evidence="5 8" id="KW-0472">Membrane</keyword>
<dbReference type="PANTHER" id="PTHR13822">
    <property type="entry name" value="ATP SYNTHASE DELTA/EPSILON CHAIN"/>
    <property type="match status" value="1"/>
</dbReference>
<evidence type="ECO:0000256" key="5">
    <source>
        <dbReference type="ARBA" id="ARBA00023136"/>
    </source>
</evidence>
<reference evidence="11" key="1">
    <citation type="journal article" date="2014" name="Front Ecol Evol">
        <title>New phylogenetic hypotheses for the core Chlorophyta based on chloroplast sequence data.</title>
        <authorList>
            <person name="Fucikova K."/>
            <person name="Leliaert F."/>
            <person name="Cooper E.D."/>
            <person name="Skaloud P."/>
            <person name="D'Hondt S."/>
            <person name="De Clerck O."/>
            <person name="Gurgel C.F.D."/>
            <person name="Lewis L.A."/>
            <person name="Lewis P.O."/>
            <person name="Lopez-Bautista J.M."/>
            <person name="Delwiche C.F."/>
            <person name="Verbruggen H."/>
        </authorList>
    </citation>
    <scope>NUCLEOTIDE SEQUENCE</scope>
</reference>
<dbReference type="CDD" id="cd12152">
    <property type="entry name" value="F1-ATPase_delta"/>
    <property type="match status" value="1"/>
</dbReference>
<evidence type="ECO:0000256" key="3">
    <source>
        <dbReference type="ARBA" id="ARBA00022448"/>
    </source>
</evidence>
<dbReference type="HAMAP" id="MF_00530">
    <property type="entry name" value="ATP_synth_epsil_bac"/>
    <property type="match status" value="1"/>
</dbReference>
<keyword evidence="3 8" id="KW-0813">Transport</keyword>
<name>A0A0B5GPS1_9CHLO</name>
<organism evidence="11">
    <name type="scientific">Halimeda cylindracea</name>
    <dbReference type="NCBI Taxonomy" id="170411"/>
    <lineage>
        <taxon>Eukaryota</taxon>
        <taxon>Viridiplantae</taxon>
        <taxon>Chlorophyta</taxon>
        <taxon>core chlorophytes</taxon>
        <taxon>Ulvophyceae</taxon>
        <taxon>TCBD clade</taxon>
        <taxon>Bryopsidales</taxon>
        <taxon>Halimedineae</taxon>
        <taxon>Halimedaceae</taxon>
        <taxon>Halimedeae</taxon>
        <taxon>Halimeda</taxon>
    </lineage>
</organism>
<dbReference type="Gene3D" id="2.60.15.10">
    <property type="entry name" value="F0F1 ATP synthase delta/epsilon subunit, N-terminal"/>
    <property type="match status" value="1"/>
</dbReference>